<dbReference type="RefSeq" id="XP_017987756.1">
    <property type="nucleotide sequence ID" value="XM_018132267.1"/>
</dbReference>
<sequence length="242" mass="24589">MKASAIFSASALLALASAQSKTEQEIAIVLKDILDHRSDYLRFQLEHPDIQPPEGLLPVYEAYKTRTDDSYTTLFSNINVDQFHALVTALPWYSERIVPAFATIVEAGGATEAPEATAVPESAEAPEPTEAPTPAAPEPTEAPEAPEAPAPESTPEAPEAPEAPAPEEPEAPAPAAPAGGPVASAVAPIPTGVTGNATTGAPAAPPASTTPPVVNPGENAGNINAWSTALGVAAAGVIGMLL</sequence>
<keyword evidence="2" id="KW-0732">Signal</keyword>
<dbReference type="Proteomes" id="UP000243052">
    <property type="component" value="Chromosome iv"/>
</dbReference>
<feature type="compositionally biased region" description="Low complexity" evidence="1">
    <location>
        <begin position="176"/>
        <end position="202"/>
    </location>
</feature>
<feature type="compositionally biased region" description="Low complexity" evidence="1">
    <location>
        <begin position="112"/>
        <end position="128"/>
    </location>
</feature>
<dbReference type="InterPro" id="IPR000992">
    <property type="entry name" value="SRP1_TIP1"/>
</dbReference>
<name>A0A109UZ27_9SACH</name>
<organism evidence="3 4">
    <name type="scientific">Eremothecium sinecaudum</name>
    <dbReference type="NCBI Taxonomy" id="45286"/>
    <lineage>
        <taxon>Eukaryota</taxon>
        <taxon>Fungi</taxon>
        <taxon>Dikarya</taxon>
        <taxon>Ascomycota</taxon>
        <taxon>Saccharomycotina</taxon>
        <taxon>Saccharomycetes</taxon>
        <taxon>Saccharomycetales</taxon>
        <taxon>Saccharomycetaceae</taxon>
        <taxon>Eremothecium</taxon>
    </lineage>
</organism>
<dbReference type="GeneID" id="28724021"/>
<evidence type="ECO:0000256" key="2">
    <source>
        <dbReference type="SAM" id="SignalP"/>
    </source>
</evidence>
<reference evidence="3 4" key="1">
    <citation type="submission" date="2016-01" db="EMBL/GenBank/DDBJ databases">
        <title>Genome sequence of the yeast Holleya sinecauda.</title>
        <authorList>
            <person name="Dietrich F.S."/>
        </authorList>
    </citation>
    <scope>NUCLEOTIDE SEQUENCE [LARGE SCALE GENOMIC DNA]</scope>
    <source>
        <strain evidence="3 4">ATCC 58844</strain>
    </source>
</reference>
<dbReference type="AlphaFoldDB" id="A0A109UZ27"/>
<dbReference type="EMBL" id="CP014244">
    <property type="protein sequence ID" value="AMD20760.1"/>
    <property type="molecule type" value="Genomic_DNA"/>
</dbReference>
<protein>
    <submittedName>
        <fullName evidence="3">HDR017Cp</fullName>
    </submittedName>
</protein>
<feature type="chain" id="PRO_5007141049" evidence="2">
    <location>
        <begin position="19"/>
        <end position="242"/>
    </location>
</feature>
<keyword evidence="4" id="KW-1185">Reference proteome</keyword>
<feature type="region of interest" description="Disordered" evidence="1">
    <location>
        <begin position="112"/>
        <end position="216"/>
    </location>
</feature>
<feature type="signal peptide" evidence="2">
    <location>
        <begin position="1"/>
        <end position="18"/>
    </location>
</feature>
<evidence type="ECO:0000313" key="4">
    <source>
        <dbReference type="Proteomes" id="UP000243052"/>
    </source>
</evidence>
<proteinExistence type="predicted"/>
<evidence type="ECO:0000313" key="3">
    <source>
        <dbReference type="EMBL" id="AMD20760.1"/>
    </source>
</evidence>
<evidence type="ECO:0000256" key="1">
    <source>
        <dbReference type="SAM" id="MobiDB-lite"/>
    </source>
</evidence>
<dbReference type="Pfam" id="PF00660">
    <property type="entry name" value="SRP1_TIP1"/>
    <property type="match status" value="1"/>
</dbReference>
<feature type="compositionally biased region" description="Low complexity" evidence="1">
    <location>
        <begin position="138"/>
        <end position="160"/>
    </location>
</feature>
<gene>
    <name evidence="3" type="ORF">AW171_hschr42672</name>
</gene>
<dbReference type="OrthoDB" id="4069694at2759"/>
<accession>A0A109UZ27</accession>
<dbReference type="STRING" id="45286.A0A109UZ27"/>